<keyword evidence="3" id="KW-0106">Calcium</keyword>
<dbReference type="SUPFAM" id="SSF47473">
    <property type="entry name" value="EF-hand"/>
    <property type="match status" value="6"/>
</dbReference>
<dbReference type="InterPro" id="IPR051581">
    <property type="entry name" value="Ca-bind"/>
</dbReference>
<evidence type="ECO:0000259" key="5">
    <source>
        <dbReference type="PROSITE" id="PS50222"/>
    </source>
</evidence>
<feature type="domain" description="EF-hand" evidence="5">
    <location>
        <begin position="408"/>
        <end position="443"/>
    </location>
</feature>
<feature type="region of interest" description="Disordered" evidence="4">
    <location>
        <begin position="160"/>
        <end position="208"/>
    </location>
</feature>
<evidence type="ECO:0000256" key="1">
    <source>
        <dbReference type="ARBA" id="ARBA00022723"/>
    </source>
</evidence>
<keyword evidence="2" id="KW-0677">Repeat</keyword>
<feature type="region of interest" description="Disordered" evidence="4">
    <location>
        <begin position="57"/>
        <end position="87"/>
    </location>
</feature>
<dbReference type="Pfam" id="PF13833">
    <property type="entry name" value="EF-hand_8"/>
    <property type="match status" value="1"/>
</dbReference>
<protein>
    <recommendedName>
        <fullName evidence="5">EF-hand domain-containing protein</fullName>
    </recommendedName>
</protein>
<feature type="domain" description="EF-hand" evidence="5">
    <location>
        <begin position="1177"/>
        <end position="1212"/>
    </location>
</feature>
<dbReference type="GO" id="GO:0005509">
    <property type="term" value="F:calcium ion binding"/>
    <property type="evidence" value="ECO:0007669"/>
    <property type="project" value="InterPro"/>
</dbReference>
<name>A0A9W7ABT2_9STRA</name>
<feature type="domain" description="EF-hand" evidence="5">
    <location>
        <begin position="1550"/>
        <end position="1585"/>
    </location>
</feature>
<evidence type="ECO:0000256" key="4">
    <source>
        <dbReference type="SAM" id="MobiDB-lite"/>
    </source>
</evidence>
<dbReference type="EMBL" id="BRXW01000562">
    <property type="protein sequence ID" value="GMH66577.1"/>
    <property type="molecule type" value="Genomic_DNA"/>
</dbReference>
<dbReference type="PROSITE" id="PS50222">
    <property type="entry name" value="EF_HAND_2"/>
    <property type="match status" value="14"/>
</dbReference>
<feature type="domain" description="EF-hand" evidence="5">
    <location>
        <begin position="1213"/>
        <end position="1248"/>
    </location>
</feature>
<feature type="compositionally biased region" description="Pro residues" evidence="4">
    <location>
        <begin position="193"/>
        <end position="202"/>
    </location>
</feature>
<evidence type="ECO:0000256" key="2">
    <source>
        <dbReference type="ARBA" id="ARBA00022737"/>
    </source>
</evidence>
<dbReference type="Pfam" id="PF13202">
    <property type="entry name" value="EF-hand_5"/>
    <property type="match status" value="2"/>
</dbReference>
<feature type="compositionally biased region" description="Basic residues" evidence="4">
    <location>
        <begin position="58"/>
        <end position="75"/>
    </location>
</feature>
<keyword evidence="1" id="KW-0479">Metal-binding</keyword>
<feature type="compositionally biased region" description="Polar residues" evidence="4">
    <location>
        <begin position="125"/>
        <end position="135"/>
    </location>
</feature>
<dbReference type="Proteomes" id="UP001165122">
    <property type="component" value="Unassembled WGS sequence"/>
</dbReference>
<feature type="domain" description="EF-hand" evidence="5">
    <location>
        <begin position="1085"/>
        <end position="1120"/>
    </location>
</feature>
<proteinExistence type="predicted"/>
<accession>A0A9W7ABT2</accession>
<evidence type="ECO:0000313" key="7">
    <source>
        <dbReference type="Proteomes" id="UP001165122"/>
    </source>
</evidence>
<dbReference type="CDD" id="cd00051">
    <property type="entry name" value="EFh"/>
    <property type="match status" value="1"/>
</dbReference>
<dbReference type="Gene3D" id="1.10.238.10">
    <property type="entry name" value="EF-hand"/>
    <property type="match status" value="8"/>
</dbReference>
<dbReference type="PANTHER" id="PTHR34524">
    <property type="entry name" value="CALCYPHOSIN"/>
    <property type="match status" value="1"/>
</dbReference>
<feature type="region of interest" description="Disordered" evidence="4">
    <location>
        <begin position="1526"/>
        <end position="1545"/>
    </location>
</feature>
<feature type="domain" description="EF-hand" evidence="5">
    <location>
        <begin position="761"/>
        <end position="796"/>
    </location>
</feature>
<gene>
    <name evidence="6" type="ORF">TrLO_g6660</name>
</gene>
<feature type="domain" description="EF-hand" evidence="5">
    <location>
        <begin position="935"/>
        <end position="970"/>
    </location>
</feature>
<keyword evidence="7" id="KW-1185">Reference proteome</keyword>
<dbReference type="InterPro" id="IPR011992">
    <property type="entry name" value="EF-hand-dom_pair"/>
</dbReference>
<feature type="domain" description="EF-hand" evidence="5">
    <location>
        <begin position="1388"/>
        <end position="1422"/>
    </location>
</feature>
<dbReference type="OrthoDB" id="26525at2759"/>
<feature type="domain" description="EF-hand" evidence="5">
    <location>
        <begin position="444"/>
        <end position="479"/>
    </location>
</feature>
<dbReference type="PANTHER" id="PTHR34524:SF6">
    <property type="entry name" value="CALCYPHOSINE LIKE"/>
    <property type="match status" value="1"/>
</dbReference>
<feature type="domain" description="EF-hand" evidence="5">
    <location>
        <begin position="832"/>
        <end position="867"/>
    </location>
</feature>
<dbReference type="PROSITE" id="PS00018">
    <property type="entry name" value="EF_HAND_1"/>
    <property type="match status" value="10"/>
</dbReference>
<evidence type="ECO:0000313" key="6">
    <source>
        <dbReference type="EMBL" id="GMH66577.1"/>
    </source>
</evidence>
<dbReference type="InterPro" id="IPR002048">
    <property type="entry name" value="EF_hand_dom"/>
</dbReference>
<sequence length="2245" mass="248882">MIDSSQSQSSSLAPMESLITSLTLPNIGERHKPAASLPSSEASPYLLSVGRKWETAKSRRLKKKKLAKRKAKKAQATKTQSQSMADLQSSIMSPAALDQLSASMSFTDSVPRSTVDGLSLEDDQSFASSNDDSTIGEINSATSSVKQSFLEQMLAFEALEDEEDEEFPPSPQPSNLPTTTASPSLPPVTNHTLPPPSRPPPTQTQDTTTLDFNFAHSSSLSTAGSETLMGTLGETTTFNPSQSFSGSLTNNSIASDYFDDPLTDAPVNLTIMLDKAKSIVGKMIVMKKSPLAKIRTLLQTHYTQYIPKQFQFLGDPTSVDNTVRRKAEAFLQVSDISIFRSFDDRGVANMEIRVRPKVKGQLPFSQCTNMEDFIRISKEENDMKKRMAEAELSGAATVLGKLEGFIRKYQLRLSDLFYGVDKSGDGSLDGKELQQALRNIKCTIADEKMDKLVEFLDDSGDGAVDVKELEEALRQFRRTQKQNKTQGIYVSDSIALTRKAVKQLWNSNDNGPPQSPRAKRLGLILDPINTLTKPRDAKSLASALESTMTVPPAMYNDYVEQVSLASSNIASTKSGRKKNKKHRHRVRAKRLVITDEEIEQTLDHLKLIQENERIDFTALTEAMVKGATETKNQAEQALKRTLDILISLRDEWKKMEAKMEIKMMNDSPTLTDEDIDKVVEFMDPNGDGIDAKELEEAFRLIKRSAAAEAMEPGAVSCMKILISRIRKSGCKLDDLFLELDRSGDGIVSHPEIADWLSSFGVQIDDINATLRYLDPDDDGDMETDELAQALRRAEVTVGRLEIEEKAKQEVLDKVAYANKAVKKAVAMQPDSFSPDEINTLVKYLDPSGDGSITITELEGAFRKARRAKAMQGLLQEGKKLLTKLKSLLDKKKMTVEKWFKKMDSAGAAMSDGNCTMRELRLGLKKLSGKNKKDAFNESDILKLVRFMDPSGEGDISVDEAKDAFAKIGTVSEEEIMEKEVGNTMIRLEAFMKEKGMRLYDFFASMDKSGDGDVDVPELTAGLMSLSEPSGAVKALIKRRDEALTKQAADAKIREEEDFLINERIKEANESGAAGVLNTLEKCMKDKGLRMTDLFREIDKSGDGNISAEELRFGMKLMSEPKAEALAPLKRAQEKLAQKREELITKMMAAQKFEDKVSVAAACGADKVIDKLESFMRRKQMRVKDLFYMIDKSGDGSANAVELHAALKKAKLKMSIEEVTILINFMDTSGDAEIDRDELELVIRDFRRFAYEQKNKHMLGAKKLPLSIMYGKLEDIFISTDVISGQFCRGDINFALRRLRGDISMPFGGMKVSEEDKNVCSMVLLKLGEWLEDKELSELLGEYLSGDNYDEMSCVDMKTFLASVKVKIKTKARKKLTKPQSKIKPIPQLSDEDVENICNFVDPDNNGIDLKELQKAFSMVLQAGAHSKMAPEALTAMKKMKAVMKEKKLRLSGLFEKLDASGDGIVDHAEIKAWLLEVGLDEDDCAALIKYLDPDEDGDMETDELASAMRKADLTIGRMEIRERDNARLKKKEKEADKTLKEASETPKLDFSEEEVNCIAKFLDPSGDGTIEISEFEAAFRKARRARAVEAFVQTAKNLVRKLKKILVDLGLSVEDWFDLMDTSYGEGVGGSVTECELKSGLASMKFPEDTKRFTQGEVVKLVRYLDPSGEGDMTIDEVTKAFDEVDEPTPADDLKGEVGDALQRLEGFMKDKGMRLIDLIATFSGVGTGNGEQGSDGSMTTADLKRGLKYICAPSPQLQALVKRKTEAAAEKKRVDAAREEEEERINGLLKVLEESGTARIMRSIHDIMREKGKTLIAVFNEIDKTGDGNIDRGELKGGLEMLTAASDMSKFAVQKELEKKAAEMAEVEAREKVRKDFFDRMEKAKEDGVAAIIDKIDLTMRKRQLRVKDLINLKRGLGTKTKFSKGRRKSLTEEKKNYGSFGSPPKSPPKVSALEESISPADLMLLLKKVNKKLDITEEECVMVCNYIDDGGDGSIDLSELEKAINDYRRYLWEKEQVVRLQRVREMKAAPQMFTKRECNICVNSLDAVGGMDGMIGLTDLEVGIKRAAGEMPTLGDNFEEGTAGFVGGARVPSPVKVQELASAMEEEEGFESAPVSAPVEPINVLVPEMSVSTNFMDRYQVLVLEPDEVSSSKKRVVYSEPKEIGGDVLMLRFSKDAGGLEVDALGGKNNEEKKSGFFSPKALKSKGYGDLDAASESELVEVCKRMAGGLGVEHTTLHLLQLN</sequence>
<feature type="domain" description="EF-hand" evidence="5">
    <location>
        <begin position="993"/>
        <end position="1028"/>
    </location>
</feature>
<dbReference type="InterPro" id="IPR018247">
    <property type="entry name" value="EF_Hand_1_Ca_BS"/>
</dbReference>
<feature type="region of interest" description="Disordered" evidence="4">
    <location>
        <begin position="108"/>
        <end position="135"/>
    </location>
</feature>
<dbReference type="SMART" id="SM00054">
    <property type="entry name" value="EFh"/>
    <property type="match status" value="17"/>
</dbReference>
<feature type="domain" description="EF-hand" evidence="5">
    <location>
        <begin position="1445"/>
        <end position="1480"/>
    </location>
</feature>
<comment type="caution">
    <text evidence="6">The sequence shown here is derived from an EMBL/GenBank/DDBJ whole genome shotgun (WGS) entry which is preliminary data.</text>
</comment>
<reference evidence="7" key="1">
    <citation type="journal article" date="2023" name="Commun. Biol.">
        <title>Genome analysis of Parmales, the sister group of diatoms, reveals the evolutionary specialization of diatoms from phago-mixotrophs to photoautotrophs.</title>
        <authorList>
            <person name="Ban H."/>
            <person name="Sato S."/>
            <person name="Yoshikawa S."/>
            <person name="Yamada K."/>
            <person name="Nakamura Y."/>
            <person name="Ichinomiya M."/>
            <person name="Sato N."/>
            <person name="Blanc-Mathieu R."/>
            <person name="Endo H."/>
            <person name="Kuwata A."/>
            <person name="Ogata H."/>
        </authorList>
    </citation>
    <scope>NUCLEOTIDE SEQUENCE [LARGE SCALE GENOMIC DNA]</scope>
    <source>
        <strain evidence="7">NIES 3700</strain>
    </source>
</reference>
<organism evidence="6 7">
    <name type="scientific">Triparma laevis f. longispina</name>
    <dbReference type="NCBI Taxonomy" id="1714387"/>
    <lineage>
        <taxon>Eukaryota</taxon>
        <taxon>Sar</taxon>
        <taxon>Stramenopiles</taxon>
        <taxon>Ochrophyta</taxon>
        <taxon>Bolidophyceae</taxon>
        <taxon>Parmales</taxon>
        <taxon>Triparmaceae</taxon>
        <taxon>Triparma</taxon>
    </lineage>
</organism>
<feature type="domain" description="EF-hand" evidence="5">
    <location>
        <begin position="670"/>
        <end position="704"/>
    </location>
</feature>
<evidence type="ECO:0000256" key="3">
    <source>
        <dbReference type="ARBA" id="ARBA00022837"/>
    </source>
</evidence>
<feature type="domain" description="EF-hand" evidence="5">
    <location>
        <begin position="1811"/>
        <end position="1846"/>
    </location>
</feature>